<proteinExistence type="predicted"/>
<protein>
    <recommendedName>
        <fullName evidence="1">DUF2399 domain-containing protein</fullName>
    </recommendedName>
</protein>
<sequence>MAAGIQAGSIAGNSGGNGKYATGQSIVETLSATEEISELLYQFNLLRDDMLNFATCFGLAGYDSGQEVVYWRAASEAGAPLNLPLREIVKVTAVKPLNASWLADGRFDVFVVENSGVFSALLDKFLLNGNWDAIPPLICLHGQFKLASWALLERLAQSGARFLYSGDFDPEGLQMAQKLLGRYPGKVCLWRMKIEDYQQATPSVPIEDMRLNKLRSVTHPELMDVNAAICEQKLAAYQEGIIELLFQDINDKLTH</sequence>
<dbReference type="OrthoDB" id="1661308at2"/>
<organism evidence="2 3">
    <name type="scientific">Methylomusa anaerophila</name>
    <dbReference type="NCBI Taxonomy" id="1930071"/>
    <lineage>
        <taxon>Bacteria</taxon>
        <taxon>Bacillati</taxon>
        <taxon>Bacillota</taxon>
        <taxon>Negativicutes</taxon>
        <taxon>Selenomonadales</taxon>
        <taxon>Sporomusaceae</taxon>
        <taxon>Methylomusa</taxon>
    </lineage>
</organism>
<dbReference type="RefSeq" id="WP_126306303.1">
    <property type="nucleotide sequence ID" value="NZ_AP018449.1"/>
</dbReference>
<name>A0A348AFS8_9FIRM</name>
<evidence type="ECO:0000259" key="1">
    <source>
        <dbReference type="Pfam" id="PF09664"/>
    </source>
</evidence>
<dbReference type="EMBL" id="AP018449">
    <property type="protein sequence ID" value="BBB89926.1"/>
    <property type="molecule type" value="Genomic_DNA"/>
</dbReference>
<dbReference type="InterPro" id="IPR024465">
    <property type="entry name" value="DUF2399"/>
</dbReference>
<evidence type="ECO:0000313" key="2">
    <source>
        <dbReference type="EMBL" id="BBB89926.1"/>
    </source>
</evidence>
<dbReference type="AlphaFoldDB" id="A0A348AFS8"/>
<dbReference type="Pfam" id="PF09664">
    <property type="entry name" value="DUF2399"/>
    <property type="match status" value="1"/>
</dbReference>
<dbReference type="Proteomes" id="UP000276437">
    <property type="component" value="Chromosome"/>
</dbReference>
<gene>
    <name evidence="2" type="ORF">MAMMFC1_00566</name>
</gene>
<accession>A0A348AFS8</accession>
<dbReference type="KEGG" id="mana:MAMMFC1_00566"/>
<keyword evidence="3" id="KW-1185">Reference proteome</keyword>
<reference evidence="2 3" key="1">
    <citation type="journal article" date="2018" name="Int. J. Syst. Evol. Microbiol.">
        <title>Methylomusa anaerophila gen. nov., sp. nov., an anaerobic methanol-utilizing bacterium isolated from a microbial fuel cell.</title>
        <authorList>
            <person name="Amano N."/>
            <person name="Yamamuro A."/>
            <person name="Miyahara M."/>
            <person name="Kouzuma A."/>
            <person name="Abe T."/>
            <person name="Watanabe K."/>
        </authorList>
    </citation>
    <scope>NUCLEOTIDE SEQUENCE [LARGE SCALE GENOMIC DNA]</scope>
    <source>
        <strain evidence="2 3">MMFC1</strain>
    </source>
</reference>
<evidence type="ECO:0000313" key="3">
    <source>
        <dbReference type="Proteomes" id="UP000276437"/>
    </source>
</evidence>
<feature type="domain" description="DUF2399" evidence="1">
    <location>
        <begin position="83"/>
        <end position="249"/>
    </location>
</feature>